<sequence length="152" mass="16530">MAPLWRNKVALDAAADMESGESLSFAGLLSIQDQQPGNQDCQMTKKKKKKKQDDEEFEFSCTVGEPAGSGRLLPLFGVSISAGNGTEKTAAVDIVLICSEKKQPARSNTVEGRKAGEKKKKRRSFGGRMFRSLFSPCKECRAQNSIVKVAVS</sequence>
<dbReference type="Proteomes" id="UP001497516">
    <property type="component" value="Chromosome 2"/>
</dbReference>
<feature type="region of interest" description="Disordered" evidence="1">
    <location>
        <begin position="35"/>
        <end position="56"/>
    </location>
</feature>
<proteinExistence type="predicted"/>
<organism evidence="2 3">
    <name type="scientific">Linum trigynum</name>
    <dbReference type="NCBI Taxonomy" id="586398"/>
    <lineage>
        <taxon>Eukaryota</taxon>
        <taxon>Viridiplantae</taxon>
        <taxon>Streptophyta</taxon>
        <taxon>Embryophyta</taxon>
        <taxon>Tracheophyta</taxon>
        <taxon>Spermatophyta</taxon>
        <taxon>Magnoliopsida</taxon>
        <taxon>eudicotyledons</taxon>
        <taxon>Gunneridae</taxon>
        <taxon>Pentapetalae</taxon>
        <taxon>rosids</taxon>
        <taxon>fabids</taxon>
        <taxon>Malpighiales</taxon>
        <taxon>Linaceae</taxon>
        <taxon>Linum</taxon>
    </lineage>
</organism>
<protein>
    <submittedName>
        <fullName evidence="2">Uncharacterized protein</fullName>
    </submittedName>
</protein>
<dbReference type="EMBL" id="OZ034815">
    <property type="protein sequence ID" value="CAL1372810.1"/>
    <property type="molecule type" value="Genomic_DNA"/>
</dbReference>
<accession>A0AAV2DH47</accession>
<reference evidence="2 3" key="1">
    <citation type="submission" date="2024-04" db="EMBL/GenBank/DDBJ databases">
        <authorList>
            <person name="Fracassetti M."/>
        </authorList>
    </citation>
    <scope>NUCLEOTIDE SEQUENCE [LARGE SCALE GENOMIC DNA]</scope>
</reference>
<evidence type="ECO:0000256" key="1">
    <source>
        <dbReference type="SAM" id="MobiDB-lite"/>
    </source>
</evidence>
<keyword evidence="3" id="KW-1185">Reference proteome</keyword>
<evidence type="ECO:0000313" key="3">
    <source>
        <dbReference type="Proteomes" id="UP001497516"/>
    </source>
</evidence>
<name>A0AAV2DH47_9ROSI</name>
<feature type="region of interest" description="Disordered" evidence="1">
    <location>
        <begin position="104"/>
        <end position="124"/>
    </location>
</feature>
<evidence type="ECO:0000313" key="2">
    <source>
        <dbReference type="EMBL" id="CAL1372810.1"/>
    </source>
</evidence>
<gene>
    <name evidence="2" type="ORF">LTRI10_LOCUS14782</name>
</gene>
<dbReference type="AlphaFoldDB" id="A0AAV2DH47"/>